<feature type="transmembrane region" description="Helical" evidence="1">
    <location>
        <begin position="73"/>
        <end position="95"/>
    </location>
</feature>
<keyword evidence="1" id="KW-0812">Transmembrane</keyword>
<evidence type="ECO:0000313" key="2">
    <source>
        <dbReference type="EMBL" id="SMC75230.1"/>
    </source>
</evidence>
<dbReference type="RefSeq" id="WP_084288681.1">
    <property type="nucleotide sequence ID" value="NZ_FWYB01000002.1"/>
</dbReference>
<dbReference type="STRING" id="475255.SAMN04488101_102719"/>
<dbReference type="OrthoDB" id="675470at2"/>
<protein>
    <submittedName>
        <fullName evidence="2">Putative Holin-X, holin superfamily III</fullName>
    </submittedName>
</protein>
<dbReference type="AlphaFoldDB" id="A0A1W2BQL1"/>
<keyword evidence="1" id="KW-1133">Transmembrane helix</keyword>
<sequence length="127" mass="14637">MQEDKEKSIEGLFEDAKDYIDTRVEYTRLYLVEKVSKIFADVVTNAVVIICFILAFLFGTFTLALFLSDVLGSYARGFGCVALIYLLLALIVYFAKEKYIEKAIINFTIKNYFNKLADKDEEDEQKI</sequence>
<reference evidence="2 3" key="1">
    <citation type="submission" date="2017-04" db="EMBL/GenBank/DDBJ databases">
        <authorList>
            <person name="Afonso C.L."/>
            <person name="Miller P.J."/>
            <person name="Scott M.A."/>
            <person name="Spackman E."/>
            <person name="Goraichik I."/>
            <person name="Dimitrov K.M."/>
            <person name="Suarez D.L."/>
            <person name="Swayne D.E."/>
        </authorList>
    </citation>
    <scope>NUCLEOTIDE SEQUENCE [LARGE SCALE GENOMIC DNA]</scope>
    <source>
        <strain evidence="2 3">DSM 19625</strain>
    </source>
</reference>
<keyword evidence="1" id="KW-0472">Membrane</keyword>
<name>A0A1W2BQL1_9SPHI</name>
<keyword evidence="3" id="KW-1185">Reference proteome</keyword>
<dbReference type="Proteomes" id="UP000192678">
    <property type="component" value="Unassembled WGS sequence"/>
</dbReference>
<dbReference type="InterPro" id="IPR009937">
    <property type="entry name" value="Phage_holin_3_6"/>
</dbReference>
<dbReference type="EMBL" id="FWYB01000002">
    <property type="protein sequence ID" value="SMC75230.1"/>
    <property type="molecule type" value="Genomic_DNA"/>
</dbReference>
<evidence type="ECO:0000256" key="1">
    <source>
        <dbReference type="SAM" id="Phobius"/>
    </source>
</evidence>
<feature type="transmembrane region" description="Helical" evidence="1">
    <location>
        <begin position="38"/>
        <end position="67"/>
    </location>
</feature>
<evidence type="ECO:0000313" key="3">
    <source>
        <dbReference type="Proteomes" id="UP000192678"/>
    </source>
</evidence>
<dbReference type="Pfam" id="PF07332">
    <property type="entry name" value="Phage_holin_3_6"/>
    <property type="match status" value="1"/>
</dbReference>
<proteinExistence type="predicted"/>
<accession>A0A1W2BQL1</accession>
<organism evidence="2 3">
    <name type="scientific">Pedobacter nyackensis</name>
    <dbReference type="NCBI Taxonomy" id="475255"/>
    <lineage>
        <taxon>Bacteria</taxon>
        <taxon>Pseudomonadati</taxon>
        <taxon>Bacteroidota</taxon>
        <taxon>Sphingobacteriia</taxon>
        <taxon>Sphingobacteriales</taxon>
        <taxon>Sphingobacteriaceae</taxon>
        <taxon>Pedobacter</taxon>
    </lineage>
</organism>
<gene>
    <name evidence="2" type="ORF">SAMN04488101_102719</name>
</gene>